<dbReference type="EMBL" id="SWBQ01000001">
    <property type="protein sequence ID" value="TKC09229.1"/>
    <property type="molecule type" value="Genomic_DNA"/>
</dbReference>
<evidence type="ECO:0000256" key="4">
    <source>
        <dbReference type="ARBA" id="ARBA00022723"/>
    </source>
</evidence>
<evidence type="ECO:0000256" key="2">
    <source>
        <dbReference type="ARBA" id="ARBA00022694"/>
    </source>
</evidence>
<feature type="binding site" evidence="8">
    <location>
        <position position="142"/>
    </location>
    <ligand>
        <name>Zn(2+)</name>
        <dbReference type="ChEBI" id="CHEBI:29105"/>
        <label>1</label>
        <note>catalytic</note>
    </ligand>
</feature>
<dbReference type="RefSeq" id="WP_136834642.1">
    <property type="nucleotide sequence ID" value="NZ_SWBQ01000001.1"/>
</dbReference>
<reference evidence="9 10" key="1">
    <citation type="submission" date="2019-04" db="EMBL/GenBank/DDBJ databases">
        <title>Pedobacter sp. RP-3-15 sp. nov., isolated from Arctic soil.</title>
        <authorList>
            <person name="Dahal R.H."/>
            <person name="Kim D.-U."/>
        </authorList>
    </citation>
    <scope>NUCLEOTIDE SEQUENCE [LARGE SCALE GENOMIC DNA]</scope>
    <source>
        <strain evidence="9 10">RP-3-15</strain>
    </source>
</reference>
<feature type="binding site" evidence="8">
    <location>
        <position position="64"/>
    </location>
    <ligand>
        <name>Zn(2+)</name>
        <dbReference type="ChEBI" id="CHEBI:29105"/>
        <label>1</label>
        <note>catalytic</note>
    </ligand>
</feature>
<evidence type="ECO:0000313" key="9">
    <source>
        <dbReference type="EMBL" id="TKC09229.1"/>
    </source>
</evidence>
<dbReference type="Pfam" id="PF23023">
    <property type="entry name" value="Anti-Pycsar_Apyc1"/>
    <property type="match status" value="1"/>
</dbReference>
<evidence type="ECO:0000256" key="7">
    <source>
        <dbReference type="ARBA" id="ARBA00022833"/>
    </source>
</evidence>
<feature type="active site" description="Proton acceptor" evidence="8">
    <location>
        <position position="66"/>
    </location>
</feature>
<dbReference type="InterPro" id="IPR013471">
    <property type="entry name" value="RNase_Z/BN"/>
</dbReference>
<comment type="similarity">
    <text evidence="8">Belongs to the RNase Z family.</text>
</comment>
<evidence type="ECO:0000256" key="1">
    <source>
        <dbReference type="ARBA" id="ARBA00011738"/>
    </source>
</evidence>
<feature type="binding site" evidence="8">
    <location>
        <position position="67"/>
    </location>
    <ligand>
        <name>Zn(2+)</name>
        <dbReference type="ChEBI" id="CHEBI:29105"/>
        <label>2</label>
        <note>catalytic</note>
    </ligand>
</feature>
<keyword evidence="3 8" id="KW-0540">Nuclease</keyword>
<evidence type="ECO:0000256" key="8">
    <source>
        <dbReference type="HAMAP-Rule" id="MF_01818"/>
    </source>
</evidence>
<dbReference type="SUPFAM" id="SSF56281">
    <property type="entry name" value="Metallo-hydrolase/oxidoreductase"/>
    <property type="match status" value="1"/>
</dbReference>
<dbReference type="OrthoDB" id="9800940at2"/>
<comment type="catalytic activity">
    <reaction evidence="8">
        <text>Endonucleolytic cleavage of RNA, removing extra 3' nucleotides from tRNA precursor, generating 3' termini of tRNAs. A 3'-hydroxy group is left at the tRNA terminus and a 5'-phosphoryl group is left at the trailer molecule.</text>
        <dbReference type="EC" id="3.1.26.11"/>
    </reaction>
</comment>
<dbReference type="Gene3D" id="3.60.15.10">
    <property type="entry name" value="Ribonuclease Z/Hydroxyacylglutathione hydrolase-like"/>
    <property type="match status" value="1"/>
</dbReference>
<name>A0A4U1CTE1_9SPHI</name>
<keyword evidence="5 8" id="KW-0255">Endonuclease</keyword>
<protein>
    <recommendedName>
        <fullName evidence="8">Ribonuclease Z</fullName>
        <shortName evidence="8">RNase Z</shortName>
        <ecNumber evidence="8">3.1.26.11</ecNumber>
    </recommendedName>
    <alternativeName>
        <fullName evidence="8">tRNA 3 endonuclease</fullName>
    </alternativeName>
    <alternativeName>
        <fullName evidence="8">tRNase Z</fullName>
    </alternativeName>
</protein>
<dbReference type="GO" id="GO:0042781">
    <property type="term" value="F:3'-tRNA processing endoribonuclease activity"/>
    <property type="evidence" value="ECO:0007669"/>
    <property type="project" value="UniProtKB-UniRule"/>
</dbReference>
<accession>A0A4U1CTE1</accession>
<evidence type="ECO:0000313" key="10">
    <source>
        <dbReference type="Proteomes" id="UP000307244"/>
    </source>
</evidence>
<proteinExistence type="inferred from homology"/>
<keyword evidence="2 8" id="KW-0819">tRNA processing</keyword>
<dbReference type="InterPro" id="IPR036866">
    <property type="entry name" value="RibonucZ/Hydroxyglut_hydro"/>
</dbReference>
<keyword evidence="10" id="KW-1185">Reference proteome</keyword>
<keyword evidence="4 8" id="KW-0479">Metal-binding</keyword>
<organism evidence="9 10">
    <name type="scientific">Pedobacter frigoris</name>
    <dbReference type="NCBI Taxonomy" id="2571272"/>
    <lineage>
        <taxon>Bacteria</taxon>
        <taxon>Pseudomonadati</taxon>
        <taxon>Bacteroidota</taxon>
        <taxon>Sphingobacteriia</taxon>
        <taxon>Sphingobacteriales</taxon>
        <taxon>Sphingobacteriaceae</taxon>
        <taxon>Pedobacter</taxon>
    </lineage>
</organism>
<evidence type="ECO:0000256" key="5">
    <source>
        <dbReference type="ARBA" id="ARBA00022759"/>
    </source>
</evidence>
<dbReference type="Proteomes" id="UP000307244">
    <property type="component" value="Unassembled WGS sequence"/>
</dbReference>
<gene>
    <name evidence="8" type="primary">rnz</name>
    <name evidence="9" type="ORF">FA047_03830</name>
</gene>
<feature type="binding site" evidence="8">
    <location>
        <position position="212"/>
    </location>
    <ligand>
        <name>Zn(2+)</name>
        <dbReference type="ChEBI" id="CHEBI:29105"/>
        <label>2</label>
        <note>catalytic</note>
    </ligand>
</feature>
<feature type="binding site" evidence="8">
    <location>
        <position position="66"/>
    </location>
    <ligand>
        <name>Zn(2+)</name>
        <dbReference type="ChEBI" id="CHEBI:29105"/>
        <label>2</label>
        <note>catalytic</note>
    </ligand>
</feature>
<comment type="cofactor">
    <cofactor evidence="8">
        <name>Zn(2+)</name>
        <dbReference type="ChEBI" id="CHEBI:29105"/>
    </cofactor>
    <text evidence="8">Binds 2 Zn(2+) ions.</text>
</comment>
<comment type="subunit">
    <text evidence="1 8">Homodimer.</text>
</comment>
<dbReference type="CDD" id="cd07717">
    <property type="entry name" value="RNaseZ_ZiPD-like_MBL-fold"/>
    <property type="match status" value="1"/>
</dbReference>
<dbReference type="PANTHER" id="PTHR46018:SF2">
    <property type="entry name" value="ZINC PHOSPHODIESTERASE ELAC PROTEIN 1"/>
    <property type="match status" value="1"/>
</dbReference>
<feature type="binding site" evidence="8">
    <location>
        <position position="270"/>
    </location>
    <ligand>
        <name>Zn(2+)</name>
        <dbReference type="ChEBI" id="CHEBI:29105"/>
        <label>2</label>
        <note>catalytic</note>
    </ligand>
</feature>
<dbReference type="NCBIfam" id="NF000801">
    <property type="entry name" value="PRK00055.1-3"/>
    <property type="match status" value="1"/>
</dbReference>
<dbReference type="AlphaFoldDB" id="A0A4U1CTE1"/>
<feature type="binding site" evidence="8">
    <location>
        <position position="62"/>
    </location>
    <ligand>
        <name>Zn(2+)</name>
        <dbReference type="ChEBI" id="CHEBI:29105"/>
        <label>1</label>
        <note>catalytic</note>
    </ligand>
</feature>
<feature type="binding site" evidence="8">
    <location>
        <position position="212"/>
    </location>
    <ligand>
        <name>Zn(2+)</name>
        <dbReference type="ChEBI" id="CHEBI:29105"/>
        <label>1</label>
        <note>catalytic</note>
    </ligand>
</feature>
<comment type="caution">
    <text evidence="9">The sequence shown here is derived from an EMBL/GenBank/DDBJ whole genome shotgun (WGS) entry which is preliminary data.</text>
</comment>
<dbReference type="PANTHER" id="PTHR46018">
    <property type="entry name" value="ZINC PHOSPHODIESTERASE ELAC PROTEIN 1"/>
    <property type="match status" value="1"/>
</dbReference>
<dbReference type="HAMAP" id="MF_01818">
    <property type="entry name" value="RNase_Z_BN"/>
    <property type="match status" value="1"/>
</dbReference>
<sequence length="303" mass="34772">MKFEVTILGSSSATPVYNRNPTAQLLNCNEKFYLIDCGEGTQQQLIKYGFKASKIDFVFISHLHGDHYFGLIGLLSTLHLNGRVKPIKIFAPAALMEILVLQFKHSETIIRYPIEFVATTADNPSQIFENNDVIVETIILNHRIPCTGFRFTQKKRLRRLIVDKLEHERIPIEYYPMLKRGVDLTLPNGQVLKNIDYTLDSDEPKSYCYCSDTLFDERYFSSIQDCDTLYHEATFLHEMLDRACQTHHTTALQAAEVAKIVNAKKLLIGHFSSRYKTLQPILDEALTVFERTELAIEGVTYQV</sequence>
<evidence type="ECO:0000256" key="3">
    <source>
        <dbReference type="ARBA" id="ARBA00022722"/>
    </source>
</evidence>
<comment type="function">
    <text evidence="8">Zinc phosphodiesterase, which displays some tRNA 3'-processing endonuclease activity. Probably involved in tRNA maturation, by removing a 3'-trailer from precursor tRNA.</text>
</comment>
<dbReference type="GO" id="GO:0008270">
    <property type="term" value="F:zinc ion binding"/>
    <property type="evidence" value="ECO:0007669"/>
    <property type="project" value="UniProtKB-UniRule"/>
</dbReference>
<evidence type="ECO:0000256" key="6">
    <source>
        <dbReference type="ARBA" id="ARBA00022801"/>
    </source>
</evidence>
<dbReference type="EC" id="3.1.26.11" evidence="8"/>
<keyword evidence="6 8" id="KW-0378">Hydrolase</keyword>
<keyword evidence="7 8" id="KW-0862">Zinc</keyword>